<evidence type="ECO:0000256" key="1">
    <source>
        <dbReference type="ARBA" id="ARBA00022603"/>
    </source>
</evidence>
<dbReference type="InterPro" id="IPR025714">
    <property type="entry name" value="Methyltranfer_dom"/>
</dbReference>
<feature type="binding site" evidence="4">
    <location>
        <position position="168"/>
    </location>
    <ligand>
        <name>S-adenosyl-L-methionine</name>
        <dbReference type="ChEBI" id="CHEBI:59789"/>
    </ligand>
</feature>
<dbReference type="Pfam" id="PF17827">
    <property type="entry name" value="PrmC_N"/>
    <property type="match status" value="1"/>
</dbReference>
<evidence type="ECO:0000256" key="3">
    <source>
        <dbReference type="ARBA" id="ARBA00022691"/>
    </source>
</evidence>
<gene>
    <name evidence="4 7" type="primary">prmC</name>
    <name evidence="7" type="ORF">TRP8649_02756</name>
</gene>
<comment type="catalytic activity">
    <reaction evidence="4">
        <text>L-glutaminyl-[peptide chain release factor] + S-adenosyl-L-methionine = N(5)-methyl-L-glutaminyl-[peptide chain release factor] + S-adenosyl-L-homocysteine + H(+)</text>
        <dbReference type="Rhea" id="RHEA:42896"/>
        <dbReference type="Rhea" id="RHEA-COMP:10271"/>
        <dbReference type="Rhea" id="RHEA-COMP:10272"/>
        <dbReference type="ChEBI" id="CHEBI:15378"/>
        <dbReference type="ChEBI" id="CHEBI:30011"/>
        <dbReference type="ChEBI" id="CHEBI:57856"/>
        <dbReference type="ChEBI" id="CHEBI:59789"/>
        <dbReference type="ChEBI" id="CHEBI:61891"/>
        <dbReference type="EC" id="2.1.1.297"/>
    </reaction>
</comment>
<dbReference type="CDD" id="cd02440">
    <property type="entry name" value="AdoMet_MTases"/>
    <property type="match status" value="1"/>
</dbReference>
<evidence type="ECO:0000256" key="2">
    <source>
        <dbReference type="ARBA" id="ARBA00022679"/>
    </source>
</evidence>
<dbReference type="RefSeq" id="WP_099246110.1">
    <property type="nucleotide sequence ID" value="NZ_FXXP01000002.1"/>
</dbReference>
<organism evidence="7 8">
    <name type="scientific">Pelagimonas phthalicica</name>
    <dbReference type="NCBI Taxonomy" id="1037362"/>
    <lineage>
        <taxon>Bacteria</taxon>
        <taxon>Pseudomonadati</taxon>
        <taxon>Pseudomonadota</taxon>
        <taxon>Alphaproteobacteria</taxon>
        <taxon>Rhodobacterales</taxon>
        <taxon>Roseobacteraceae</taxon>
        <taxon>Pelagimonas</taxon>
    </lineage>
</organism>
<dbReference type="InterPro" id="IPR004556">
    <property type="entry name" value="HemK-like"/>
</dbReference>
<feature type="binding site" evidence="4">
    <location>
        <begin position="116"/>
        <end position="120"/>
    </location>
    <ligand>
        <name>S-adenosyl-L-methionine</name>
        <dbReference type="ChEBI" id="CHEBI:59789"/>
    </ligand>
</feature>
<comment type="function">
    <text evidence="4">Methylates the class 1 translation termination release factors RF1/PrfA and RF2/PrfB on the glutamine residue of the universally conserved GGQ motif.</text>
</comment>
<dbReference type="InterPro" id="IPR050320">
    <property type="entry name" value="N5-glutamine_MTase"/>
</dbReference>
<dbReference type="EMBL" id="FXXP01000002">
    <property type="protein sequence ID" value="SMX28631.1"/>
    <property type="molecule type" value="Genomic_DNA"/>
</dbReference>
<dbReference type="InterPro" id="IPR029063">
    <property type="entry name" value="SAM-dependent_MTases_sf"/>
</dbReference>
<dbReference type="OrthoDB" id="9800643at2"/>
<dbReference type="Proteomes" id="UP000225972">
    <property type="component" value="Unassembled WGS sequence"/>
</dbReference>
<keyword evidence="2 4" id="KW-0808">Transferase</keyword>
<evidence type="ECO:0000259" key="6">
    <source>
        <dbReference type="Pfam" id="PF17827"/>
    </source>
</evidence>
<dbReference type="GO" id="GO:0102559">
    <property type="term" value="F:peptide chain release factor N(5)-glutamine methyltransferase activity"/>
    <property type="evidence" value="ECO:0007669"/>
    <property type="project" value="UniProtKB-EC"/>
</dbReference>
<feature type="binding site" evidence="4">
    <location>
        <begin position="185"/>
        <end position="188"/>
    </location>
    <ligand>
        <name>substrate</name>
    </ligand>
</feature>
<feature type="domain" description="Release factor glutamine methyltransferase N-terminal" evidence="6">
    <location>
        <begin position="5"/>
        <end position="75"/>
    </location>
</feature>
<dbReference type="EC" id="2.1.1.297" evidence="4"/>
<keyword evidence="1 4" id="KW-0489">Methyltransferase</keyword>
<dbReference type="Gene3D" id="1.10.8.10">
    <property type="entry name" value="DNA helicase RuvA subunit, C-terminal domain"/>
    <property type="match status" value="1"/>
</dbReference>
<evidence type="ECO:0000259" key="5">
    <source>
        <dbReference type="Pfam" id="PF13847"/>
    </source>
</evidence>
<dbReference type="HAMAP" id="MF_02126">
    <property type="entry name" value="RF_methyltr_PrmC"/>
    <property type="match status" value="1"/>
</dbReference>
<dbReference type="PANTHER" id="PTHR18895:SF74">
    <property type="entry name" value="MTRF1L RELEASE FACTOR GLUTAMINE METHYLTRANSFERASE"/>
    <property type="match status" value="1"/>
</dbReference>
<comment type="similarity">
    <text evidence="4">Belongs to the protein N5-glutamine methyltransferase family. PrmC subfamily.</text>
</comment>
<accession>A0A238JD39</accession>
<keyword evidence="8" id="KW-1185">Reference proteome</keyword>
<protein>
    <recommendedName>
        <fullName evidence="4">Release factor glutamine methyltransferase</fullName>
        <shortName evidence="4">RF MTase</shortName>
        <ecNumber evidence="4">2.1.1.297</ecNumber>
    </recommendedName>
    <alternativeName>
        <fullName evidence="4">N5-glutamine methyltransferase PrmC</fullName>
    </alternativeName>
    <alternativeName>
        <fullName evidence="4">Protein-(glutamine-N5) MTase PrmC</fullName>
    </alternativeName>
    <alternativeName>
        <fullName evidence="4">Protein-glutamine N-methyltransferase PrmC</fullName>
    </alternativeName>
</protein>
<dbReference type="PROSITE" id="PS00092">
    <property type="entry name" value="N6_MTASE"/>
    <property type="match status" value="1"/>
</dbReference>
<evidence type="ECO:0000313" key="7">
    <source>
        <dbReference type="EMBL" id="SMX28631.1"/>
    </source>
</evidence>
<feature type="domain" description="Methyltransferase" evidence="5">
    <location>
        <begin position="111"/>
        <end position="240"/>
    </location>
</feature>
<dbReference type="AlphaFoldDB" id="A0A238JD39"/>
<keyword evidence="3 4" id="KW-0949">S-adenosyl-L-methionine</keyword>
<dbReference type="SUPFAM" id="SSF53335">
    <property type="entry name" value="S-adenosyl-L-methionine-dependent methyltransferases"/>
    <property type="match status" value="1"/>
</dbReference>
<evidence type="ECO:0000313" key="8">
    <source>
        <dbReference type="Proteomes" id="UP000225972"/>
    </source>
</evidence>
<dbReference type="Gene3D" id="3.40.50.150">
    <property type="entry name" value="Vaccinia Virus protein VP39"/>
    <property type="match status" value="1"/>
</dbReference>
<reference evidence="8" key="1">
    <citation type="submission" date="2017-05" db="EMBL/GenBank/DDBJ databases">
        <authorList>
            <person name="Rodrigo-Torres L."/>
            <person name="Arahal R. D."/>
            <person name="Lucena T."/>
        </authorList>
    </citation>
    <scope>NUCLEOTIDE SEQUENCE [LARGE SCALE GENOMIC DNA]</scope>
    <source>
        <strain evidence="8">CECT 8649</strain>
    </source>
</reference>
<dbReference type="Pfam" id="PF13847">
    <property type="entry name" value="Methyltransf_31"/>
    <property type="match status" value="1"/>
</dbReference>
<dbReference type="GO" id="GO:0032259">
    <property type="term" value="P:methylation"/>
    <property type="evidence" value="ECO:0007669"/>
    <property type="project" value="UniProtKB-KW"/>
</dbReference>
<proteinExistence type="inferred from homology"/>
<dbReference type="InterPro" id="IPR019874">
    <property type="entry name" value="RF_methyltr_PrmC"/>
</dbReference>
<dbReference type="PANTHER" id="PTHR18895">
    <property type="entry name" value="HEMK METHYLTRANSFERASE"/>
    <property type="match status" value="1"/>
</dbReference>
<dbReference type="NCBIfam" id="TIGR03534">
    <property type="entry name" value="RF_mod_PrmC"/>
    <property type="match status" value="1"/>
</dbReference>
<feature type="binding site" evidence="4">
    <location>
        <position position="139"/>
    </location>
    <ligand>
        <name>S-adenosyl-L-methionine</name>
        <dbReference type="ChEBI" id="CHEBI:59789"/>
    </ligand>
</feature>
<feature type="binding site" evidence="4">
    <location>
        <position position="185"/>
    </location>
    <ligand>
        <name>S-adenosyl-L-methionine</name>
        <dbReference type="ChEBI" id="CHEBI:59789"/>
    </ligand>
</feature>
<sequence length="281" mass="30460">MRASELLVQAARRLNGAGIPDANRDARKLLAFALQIDPSRLTLVLPDDVSDDQAEAFHGLIERRAAREPVSHLTGTRLFYGRNFRVSPKALDPRPETESLIEAALVQPFSQVLDLGTGTGCILLTLLAERTEASGVGVDLSDEALEVAKANRDALQLAQRAELHQGSWFDAVPANCPPFDLIVSNPPYIALSEMADLEPEVREYEPRLALTDEGDGLQAYRDILANVQAFLAPGGRVMVEIGPTQASDVTKLMQQAGLAGVETIPDMDGRDRVVLGRKSTE</sequence>
<dbReference type="NCBIfam" id="TIGR00536">
    <property type="entry name" value="hemK_fam"/>
    <property type="match status" value="1"/>
</dbReference>
<evidence type="ECO:0000256" key="4">
    <source>
        <dbReference type="HAMAP-Rule" id="MF_02126"/>
    </source>
</evidence>
<dbReference type="InterPro" id="IPR040758">
    <property type="entry name" value="PrmC_N"/>
</dbReference>
<dbReference type="GO" id="GO:0003676">
    <property type="term" value="F:nucleic acid binding"/>
    <property type="evidence" value="ECO:0007669"/>
    <property type="project" value="InterPro"/>
</dbReference>
<dbReference type="InterPro" id="IPR002052">
    <property type="entry name" value="DNA_methylase_N6_adenine_CS"/>
</dbReference>
<name>A0A238JD39_9RHOB</name>